<name>A0ABQ5KLI9_9EUKA</name>
<comment type="caution">
    <text evidence="1">The sequence shown here is derived from an EMBL/GenBank/DDBJ whole genome shotgun (WGS) entry which is preliminary data.</text>
</comment>
<reference evidence="1" key="1">
    <citation type="submission" date="2022-03" db="EMBL/GenBank/DDBJ databases">
        <title>Draft genome sequence of Aduncisulcus paluster, a free-living microaerophilic Fornicata.</title>
        <authorList>
            <person name="Yuyama I."/>
            <person name="Kume K."/>
            <person name="Tamura T."/>
            <person name="Inagaki Y."/>
            <person name="Hashimoto T."/>
        </authorList>
    </citation>
    <scope>NUCLEOTIDE SEQUENCE</scope>
    <source>
        <strain evidence="1">NY0171</strain>
    </source>
</reference>
<dbReference type="Proteomes" id="UP001057375">
    <property type="component" value="Unassembled WGS sequence"/>
</dbReference>
<accession>A0ABQ5KLI9</accession>
<dbReference type="EMBL" id="BQXS01010232">
    <property type="protein sequence ID" value="GKT33380.1"/>
    <property type="molecule type" value="Genomic_DNA"/>
</dbReference>
<evidence type="ECO:0000313" key="1">
    <source>
        <dbReference type="EMBL" id="GKT33380.1"/>
    </source>
</evidence>
<keyword evidence="2" id="KW-1185">Reference proteome</keyword>
<feature type="non-terminal residue" evidence="1">
    <location>
        <position position="1"/>
    </location>
</feature>
<evidence type="ECO:0008006" key="3">
    <source>
        <dbReference type="Google" id="ProtNLM"/>
    </source>
</evidence>
<gene>
    <name evidence="1" type="ORF">ADUPG1_007308</name>
</gene>
<proteinExistence type="predicted"/>
<sequence length="256" mass="24873">GAAAGGGAALAGGAAAAGGGAAAAGGGGAMAGMLGAGGGVLSGMGGGGALAGGGFMGGLSSLFMGSAASGGAPASAGLFGAGGGFSMLQTMGTGGMLMGMLGGANSSSMSAAAMEYNAGVSKVNAEIAKENSFRDVVELEKAKRRDRRILSQDRQRTAAERRAQLGSSGIEFSGSAVDVLDGQNYFDALDAIVLIDDYETRKKNRVWSGMVQERGFQAEAGLSSYTAKGTQNAIAGNAVGSLLTQGSKLYGSRAVS</sequence>
<evidence type="ECO:0000313" key="2">
    <source>
        <dbReference type="Proteomes" id="UP001057375"/>
    </source>
</evidence>
<organism evidence="1 2">
    <name type="scientific">Aduncisulcus paluster</name>
    <dbReference type="NCBI Taxonomy" id="2918883"/>
    <lineage>
        <taxon>Eukaryota</taxon>
        <taxon>Metamonada</taxon>
        <taxon>Carpediemonas-like organisms</taxon>
        <taxon>Aduncisulcus</taxon>
    </lineage>
</organism>
<protein>
    <recommendedName>
        <fullName evidence="3">Minor capsid protein</fullName>
    </recommendedName>
</protein>